<sequence>MCCKCCNNVAKKYIPPSLAEKCVVFLMRNLNLANVLCVLSHAQKYDEKNLVDRCWEMIESKTEEVVKLEEFATIDRSLLEAIVKRATLTISEVELFRAVDLWATEDCERQGVPTSGKVKRRILGEQIVNQSRPMVNTPNKNPFLRFAYPRVKNIHFPVMEEKDFTSTVIDSNILTETEVKELMKNFNGTLSKSAGFPEDRREGFSWSCCRFTWFWPCYCDPEDAWFDERDPPSLDAIVLQVDKDIMLHGIRFLGCLHNRDYLISLKIMDVENHTKLVALKDESFSSVPLPCREEEVDVYDVIFDPVFLRKNADFVVRSLRRGPGTCIGLDGVNTMQSLGVTFSFKGYRSKSRQNVSAVRFGQFACFFFKPL</sequence>
<dbReference type="Proteomes" id="UP001159405">
    <property type="component" value="Unassembled WGS sequence"/>
</dbReference>
<dbReference type="Gene3D" id="1.25.40.420">
    <property type="match status" value="1"/>
</dbReference>
<dbReference type="InterPro" id="IPR038648">
    <property type="entry name" value="PHR_sf"/>
</dbReference>
<evidence type="ECO:0000313" key="2">
    <source>
        <dbReference type="EMBL" id="CAH3155072.1"/>
    </source>
</evidence>
<dbReference type="Gene3D" id="2.60.120.820">
    <property type="entry name" value="PHR domain"/>
    <property type="match status" value="1"/>
</dbReference>
<keyword evidence="3" id="KW-1185">Reference proteome</keyword>
<dbReference type="Gene3D" id="3.30.710.10">
    <property type="entry name" value="Potassium Channel Kv1.1, Chain A"/>
    <property type="match status" value="1"/>
</dbReference>
<accession>A0ABN8Q503</accession>
<evidence type="ECO:0000259" key="1">
    <source>
        <dbReference type="SMART" id="SM00875"/>
    </source>
</evidence>
<dbReference type="SMART" id="SM00875">
    <property type="entry name" value="BACK"/>
    <property type="match status" value="1"/>
</dbReference>
<organism evidence="2 3">
    <name type="scientific">Porites lobata</name>
    <dbReference type="NCBI Taxonomy" id="104759"/>
    <lineage>
        <taxon>Eukaryota</taxon>
        <taxon>Metazoa</taxon>
        <taxon>Cnidaria</taxon>
        <taxon>Anthozoa</taxon>
        <taxon>Hexacorallia</taxon>
        <taxon>Scleractinia</taxon>
        <taxon>Fungiina</taxon>
        <taxon>Poritidae</taxon>
        <taxon>Porites</taxon>
    </lineage>
</organism>
<protein>
    <recommendedName>
        <fullName evidence="1">BACK domain-containing protein</fullName>
    </recommendedName>
</protein>
<dbReference type="Pfam" id="PF08005">
    <property type="entry name" value="PHR"/>
    <property type="match status" value="1"/>
</dbReference>
<dbReference type="PANTHER" id="PTHR45774:SF3">
    <property type="entry name" value="BTB (POZ) DOMAIN-CONTAINING 2B-RELATED"/>
    <property type="match status" value="1"/>
</dbReference>
<evidence type="ECO:0000313" key="3">
    <source>
        <dbReference type="Proteomes" id="UP001159405"/>
    </source>
</evidence>
<dbReference type="InterPro" id="IPR012983">
    <property type="entry name" value="PHR"/>
</dbReference>
<dbReference type="InterPro" id="IPR011705">
    <property type="entry name" value="BACK"/>
</dbReference>
<proteinExistence type="predicted"/>
<comment type="caution">
    <text evidence="2">The sequence shown here is derived from an EMBL/GenBank/DDBJ whole genome shotgun (WGS) entry which is preliminary data.</text>
</comment>
<dbReference type="EMBL" id="CALNXK010000100">
    <property type="protein sequence ID" value="CAH3155072.1"/>
    <property type="molecule type" value="Genomic_DNA"/>
</dbReference>
<reference evidence="2 3" key="1">
    <citation type="submission" date="2022-05" db="EMBL/GenBank/DDBJ databases">
        <authorList>
            <consortium name="Genoscope - CEA"/>
            <person name="William W."/>
        </authorList>
    </citation>
    <scope>NUCLEOTIDE SEQUENCE [LARGE SCALE GENOMIC DNA]</scope>
</reference>
<dbReference type="InterPro" id="IPR011333">
    <property type="entry name" value="SKP1/BTB/POZ_sf"/>
</dbReference>
<dbReference type="PANTHER" id="PTHR45774">
    <property type="entry name" value="BTB/POZ DOMAIN-CONTAINING"/>
    <property type="match status" value="1"/>
</dbReference>
<dbReference type="Pfam" id="PF07707">
    <property type="entry name" value="BACK"/>
    <property type="match status" value="1"/>
</dbReference>
<gene>
    <name evidence="2" type="ORF">PLOB_00001176</name>
</gene>
<name>A0ABN8Q503_9CNID</name>
<feature type="domain" description="BACK" evidence="1">
    <location>
        <begin position="37"/>
        <end position="169"/>
    </location>
</feature>